<dbReference type="AlphaFoldDB" id="A0A345ULS9"/>
<reference evidence="1 2" key="1">
    <citation type="submission" date="2018-03" db="EMBL/GenBank/DDBJ databases">
        <title>Phenotypic and genomic properties of Cyclonatronum proteinivorum gen. nov., sp. nov., a haloalkaliphilic bacteroidete from soda lakes possessing Na+-translocating rhodopsin.</title>
        <authorList>
            <person name="Toshchakov S.V."/>
            <person name="Korzhenkov A."/>
            <person name="Samarov N.I."/>
            <person name="Kublanov I.V."/>
            <person name="Muntyan M.S."/>
            <person name="Sorokin D.Y."/>
        </authorList>
    </citation>
    <scope>NUCLEOTIDE SEQUENCE [LARGE SCALE GENOMIC DNA]</scope>
    <source>
        <strain evidence="1 2">Omega</strain>
    </source>
</reference>
<dbReference type="KEGG" id="cprv:CYPRO_2183"/>
<accession>A0A345ULS9</accession>
<proteinExistence type="predicted"/>
<evidence type="ECO:0000313" key="2">
    <source>
        <dbReference type="Proteomes" id="UP000254808"/>
    </source>
</evidence>
<evidence type="ECO:0000313" key="1">
    <source>
        <dbReference type="EMBL" id="AXJ01431.1"/>
    </source>
</evidence>
<name>A0A345ULS9_9BACT</name>
<sequence>MSFLRNIFSVGLLVVFLGSFDPVSAQRLGADDIQEAVFLEILGYSSGFSVNYERSNREGHAVRFGVGFPLLESAMIDDNFRDCESIEIFFLNNDGNRTEGICTPVLHMGYAFSQPFLIQNNRRWAYEFGAGPSFYLVDADLRGFLSFNFGIRIDGKNFGVLRAGFTPSIGQGLIISQFGVSVGFRIRSN</sequence>
<keyword evidence="2" id="KW-1185">Reference proteome</keyword>
<gene>
    <name evidence="1" type="ORF">CYPRO_2183</name>
</gene>
<protein>
    <submittedName>
        <fullName evidence="1">Uncharacterized protein</fullName>
    </submittedName>
</protein>
<dbReference type="RefSeq" id="WP_114984620.1">
    <property type="nucleotide sequence ID" value="NZ_CP027806.1"/>
</dbReference>
<organism evidence="1 2">
    <name type="scientific">Cyclonatronum proteinivorum</name>
    <dbReference type="NCBI Taxonomy" id="1457365"/>
    <lineage>
        <taxon>Bacteria</taxon>
        <taxon>Pseudomonadati</taxon>
        <taxon>Balneolota</taxon>
        <taxon>Balneolia</taxon>
        <taxon>Balneolales</taxon>
        <taxon>Cyclonatronaceae</taxon>
        <taxon>Cyclonatronum</taxon>
    </lineage>
</organism>
<dbReference type="Proteomes" id="UP000254808">
    <property type="component" value="Chromosome"/>
</dbReference>
<dbReference type="EMBL" id="CP027806">
    <property type="protein sequence ID" value="AXJ01431.1"/>
    <property type="molecule type" value="Genomic_DNA"/>
</dbReference>